<dbReference type="Proteomes" id="UP001302602">
    <property type="component" value="Unassembled WGS sequence"/>
</dbReference>
<evidence type="ECO:0000256" key="3">
    <source>
        <dbReference type="ARBA" id="ARBA00023239"/>
    </source>
</evidence>
<comment type="cofactor">
    <cofactor evidence="1">
        <name>pyridoxal 5'-phosphate</name>
        <dbReference type="ChEBI" id="CHEBI:597326"/>
    </cofactor>
</comment>
<name>A0AAN6TT89_9PEZI</name>
<reference evidence="4" key="2">
    <citation type="submission" date="2023-05" db="EMBL/GenBank/DDBJ databases">
        <authorList>
            <consortium name="Lawrence Berkeley National Laboratory"/>
            <person name="Steindorff A."/>
            <person name="Hensen N."/>
            <person name="Bonometti L."/>
            <person name="Westerberg I."/>
            <person name="Brannstrom I.O."/>
            <person name="Guillou S."/>
            <person name="Cros-Aarteil S."/>
            <person name="Calhoun S."/>
            <person name="Haridas S."/>
            <person name="Kuo A."/>
            <person name="Mondo S."/>
            <person name="Pangilinan J."/>
            <person name="Riley R."/>
            <person name="Labutti K."/>
            <person name="Andreopoulos B."/>
            <person name="Lipzen A."/>
            <person name="Chen C."/>
            <person name="Yanf M."/>
            <person name="Daum C."/>
            <person name="Ng V."/>
            <person name="Clum A."/>
            <person name="Ohm R."/>
            <person name="Martin F."/>
            <person name="Silar P."/>
            <person name="Natvig D."/>
            <person name="Lalanne C."/>
            <person name="Gautier V."/>
            <person name="Ament-Velasquez S.L."/>
            <person name="Kruys A."/>
            <person name="Hutchinson M.I."/>
            <person name="Powell A.J."/>
            <person name="Barry K."/>
            <person name="Miller A.N."/>
            <person name="Grigoriev I.V."/>
            <person name="Debuchy R."/>
            <person name="Gladieux P."/>
            <person name="Thoren M.H."/>
            <person name="Johannesson H."/>
        </authorList>
    </citation>
    <scope>NUCLEOTIDE SEQUENCE</scope>
    <source>
        <strain evidence="4">CBS 731.68</strain>
    </source>
</reference>
<protein>
    <submittedName>
        <fullName evidence="4">PLP-dependent transferase</fullName>
    </submittedName>
</protein>
<dbReference type="GeneID" id="87828204"/>
<dbReference type="GO" id="GO:0016740">
    <property type="term" value="F:transferase activity"/>
    <property type="evidence" value="ECO:0007669"/>
    <property type="project" value="UniProtKB-KW"/>
</dbReference>
<sequence length="344" mass="38513">MFAKAVRDTAKMLGEQSIPLWWPRYQAHMCTNLSMPAMLGYLMAMMYNPNNVAVEAREQLCDMFGYNLDPNNTKCLTGWGHVTCDGTVANLESLQVDLPLSRPKAMDDSDGLLKIITESFSVRTCQDRVKKFRELSSWELLSLKPKTIMVGKEVLERHFNMDKPAQYVVASTRHYSWPKDDCSWLTVISEILGIGSGNSVSVDVDENARIDVDRLKEPLAKNLAEERPVYFIVAVMDSTEEGAVDPLHKILALRQQFQAKGFSFPVHADAAWGDYFATTLPRGDDLLLTSAHVGSLAGRDGWDEGIVPNLPLQVDTQKDPYSLRFSDSITVDPHKAGTPYPWVP</sequence>
<accession>A0AAN6TT89</accession>
<dbReference type="SUPFAM" id="SSF53383">
    <property type="entry name" value="PLP-dependent transferases"/>
    <property type="match status" value="1"/>
</dbReference>
<keyword evidence="4" id="KW-0808">Transferase</keyword>
<comment type="caution">
    <text evidence="4">The sequence shown here is derived from an EMBL/GenBank/DDBJ whole genome shotgun (WGS) entry which is preliminary data.</text>
</comment>
<dbReference type="RefSeq" id="XP_062644084.1">
    <property type="nucleotide sequence ID" value="XM_062791435.1"/>
</dbReference>
<evidence type="ECO:0000256" key="1">
    <source>
        <dbReference type="ARBA" id="ARBA00001933"/>
    </source>
</evidence>
<proteinExistence type="predicted"/>
<keyword evidence="2" id="KW-0663">Pyridoxal phosphate</keyword>
<dbReference type="Gene3D" id="3.40.640.10">
    <property type="entry name" value="Type I PLP-dependent aspartate aminotransferase-like (Major domain)"/>
    <property type="match status" value="1"/>
</dbReference>
<evidence type="ECO:0000313" key="4">
    <source>
        <dbReference type="EMBL" id="KAK4120313.1"/>
    </source>
</evidence>
<dbReference type="InterPro" id="IPR050477">
    <property type="entry name" value="GrpII_AminoAcid_Decarb"/>
</dbReference>
<gene>
    <name evidence="4" type="ORF">N657DRAFT_636566</name>
</gene>
<keyword evidence="5" id="KW-1185">Reference proteome</keyword>
<dbReference type="InterPro" id="IPR015424">
    <property type="entry name" value="PyrdxlP-dep_Trfase"/>
</dbReference>
<dbReference type="EMBL" id="MU853239">
    <property type="protein sequence ID" value="KAK4120313.1"/>
    <property type="molecule type" value="Genomic_DNA"/>
</dbReference>
<dbReference type="InterPro" id="IPR015421">
    <property type="entry name" value="PyrdxlP-dep_Trfase_major"/>
</dbReference>
<dbReference type="PANTHER" id="PTHR42735">
    <property type="match status" value="1"/>
</dbReference>
<keyword evidence="3" id="KW-0456">Lyase</keyword>
<dbReference type="PANTHER" id="PTHR42735:SF4">
    <property type="entry name" value="PYRIDOXAL PHOSPHATE-DEPENDENT DECARBOXYLASE FAMILY PROTEIN"/>
    <property type="match status" value="1"/>
</dbReference>
<evidence type="ECO:0000256" key="2">
    <source>
        <dbReference type="ARBA" id="ARBA00022898"/>
    </source>
</evidence>
<organism evidence="4 5">
    <name type="scientific">Parathielavia appendiculata</name>
    <dbReference type="NCBI Taxonomy" id="2587402"/>
    <lineage>
        <taxon>Eukaryota</taxon>
        <taxon>Fungi</taxon>
        <taxon>Dikarya</taxon>
        <taxon>Ascomycota</taxon>
        <taxon>Pezizomycotina</taxon>
        <taxon>Sordariomycetes</taxon>
        <taxon>Sordariomycetidae</taxon>
        <taxon>Sordariales</taxon>
        <taxon>Chaetomiaceae</taxon>
        <taxon>Parathielavia</taxon>
    </lineage>
</organism>
<evidence type="ECO:0000313" key="5">
    <source>
        <dbReference type="Proteomes" id="UP001302602"/>
    </source>
</evidence>
<reference evidence="4" key="1">
    <citation type="journal article" date="2023" name="Mol. Phylogenet. Evol.">
        <title>Genome-scale phylogeny and comparative genomics of the fungal order Sordariales.</title>
        <authorList>
            <person name="Hensen N."/>
            <person name="Bonometti L."/>
            <person name="Westerberg I."/>
            <person name="Brannstrom I.O."/>
            <person name="Guillou S."/>
            <person name="Cros-Aarteil S."/>
            <person name="Calhoun S."/>
            <person name="Haridas S."/>
            <person name="Kuo A."/>
            <person name="Mondo S."/>
            <person name="Pangilinan J."/>
            <person name="Riley R."/>
            <person name="LaButti K."/>
            <person name="Andreopoulos B."/>
            <person name="Lipzen A."/>
            <person name="Chen C."/>
            <person name="Yan M."/>
            <person name="Daum C."/>
            <person name="Ng V."/>
            <person name="Clum A."/>
            <person name="Steindorff A."/>
            <person name="Ohm R.A."/>
            <person name="Martin F."/>
            <person name="Silar P."/>
            <person name="Natvig D.O."/>
            <person name="Lalanne C."/>
            <person name="Gautier V."/>
            <person name="Ament-Velasquez S.L."/>
            <person name="Kruys A."/>
            <person name="Hutchinson M.I."/>
            <person name="Powell A.J."/>
            <person name="Barry K."/>
            <person name="Miller A.N."/>
            <person name="Grigoriev I.V."/>
            <person name="Debuchy R."/>
            <person name="Gladieux P."/>
            <person name="Hiltunen Thoren M."/>
            <person name="Johannesson H."/>
        </authorList>
    </citation>
    <scope>NUCLEOTIDE SEQUENCE</scope>
    <source>
        <strain evidence="4">CBS 731.68</strain>
    </source>
</reference>
<dbReference type="AlphaFoldDB" id="A0AAN6TT89"/>